<reference evidence="1 2" key="1">
    <citation type="submission" date="2019-01" db="EMBL/GenBank/DDBJ databases">
        <authorList>
            <consortium name="Pathogen Informatics"/>
        </authorList>
    </citation>
    <scope>NUCLEOTIDE SEQUENCE [LARGE SCALE GENOMIC DNA]</scope>
    <source>
        <strain evidence="1 2">NCTC10184</strain>
    </source>
</reference>
<dbReference type="RefSeq" id="WP_129622685.1">
    <property type="nucleotide sequence ID" value="NZ_LR215043.1"/>
</dbReference>
<sequence length="705" mass="79601">MGVLQKYFKVTYRINPEYDYSIDAGTHAHPNELHYVFSRLQKGASESKRQYVSNVIKNIGRPSDYVDDHSEGWNNTNQQATYQIGSLTFTQALTPLGKSTTAEDFIAGAKAIWSSIEPAYAKYNNQALLDYMRKYFRIDGKFEPSLYDIYFDFDTTHAHGLSNVHFYYKLIDKTTGQTTAKAFGINYWASEFRVGEYIFPKTAATSTHDDTSLASEPQKLLRDQALYTSRWDFINLLANAQDNKTDFINHLKDFFKLGSVENATSELVGIDKEQTLRANPFQLDWSTLTINKNESSADNQAGTLTLVFDLKNLYTGTVEKVTHTIYGFVTENMLTRNLVKNNFFTSVFDGELTLTPLVDLVSNQSKGLAQNILTNLRRLENFADQVAYLQADLGLGDLNFKPAADATYTFALDASKIVSDEHNPNLEVLELVVTRTQNQQTQQATIKIRGLNGAKSVSPTGKMSYLANQLQVDTYVQPTSYLNYEENTPTDISRARTKLLPTAVLTNLVSESVDETIDNFYDRDIASFENKFAYQQADFSNRHKLVLMLIEEDKQTKARTLRKVEIDNFGLYRQLGTMLLTTNAAQDNKENAAYLGITTTDDDHNLSFKLKTLPTENKAKMHEILHILELDNVLGFKIFTTNNSGEKQLQTTLFAADDTLLENARLVDAKAIKVRTKDLLSLTFALKTGTDNSEKLLPILISLKD</sequence>
<dbReference type="EMBL" id="LR215043">
    <property type="protein sequence ID" value="VEU77820.1"/>
    <property type="molecule type" value="Genomic_DNA"/>
</dbReference>
<evidence type="ECO:0000313" key="1">
    <source>
        <dbReference type="EMBL" id="VEU77820.1"/>
    </source>
</evidence>
<evidence type="ECO:0000313" key="2">
    <source>
        <dbReference type="Proteomes" id="UP000290876"/>
    </source>
</evidence>
<protein>
    <submittedName>
        <fullName evidence="1">Uncharacterized protein</fullName>
    </submittedName>
</protein>
<dbReference type="Proteomes" id="UP000290876">
    <property type="component" value="Chromosome"/>
</dbReference>
<name>A0A449B9G4_9BACT</name>
<proteinExistence type="predicted"/>
<organism evidence="1 2">
    <name type="scientific">Mycoplasmopsis columbinasalis</name>
    <dbReference type="NCBI Taxonomy" id="114880"/>
    <lineage>
        <taxon>Bacteria</taxon>
        <taxon>Bacillati</taxon>
        <taxon>Mycoplasmatota</taxon>
        <taxon>Mycoplasmoidales</taxon>
        <taxon>Metamycoplasmataceae</taxon>
        <taxon>Mycoplasmopsis</taxon>
    </lineage>
</organism>
<dbReference type="OrthoDB" id="398944at2"/>
<gene>
    <name evidence="1" type="ORF">NCTC10184_00032</name>
</gene>
<dbReference type="KEGG" id="mcob:NCTC10184_00032"/>
<keyword evidence="2" id="KW-1185">Reference proteome</keyword>
<accession>A0A449B9G4</accession>
<dbReference type="AlphaFoldDB" id="A0A449B9G4"/>